<proteinExistence type="predicted"/>
<keyword evidence="1" id="KW-0732">Signal</keyword>
<dbReference type="AlphaFoldDB" id="A0A7W5UMG6"/>
<evidence type="ECO:0000313" key="3">
    <source>
        <dbReference type="Proteomes" id="UP000541425"/>
    </source>
</evidence>
<comment type="caution">
    <text evidence="2">The sequence shown here is derived from an EMBL/GenBank/DDBJ whole genome shotgun (WGS) entry which is preliminary data.</text>
</comment>
<dbReference type="RefSeq" id="WP_183695320.1">
    <property type="nucleotide sequence ID" value="NZ_JACICA010000003.1"/>
</dbReference>
<protein>
    <recommendedName>
        <fullName evidence="4">Lipocalin-like domain-containing protein</fullName>
    </recommendedName>
</protein>
<evidence type="ECO:0000256" key="1">
    <source>
        <dbReference type="SAM" id="SignalP"/>
    </source>
</evidence>
<organism evidence="2 3">
    <name type="scientific">Alloprevotella rava</name>
    <dbReference type="NCBI Taxonomy" id="671218"/>
    <lineage>
        <taxon>Bacteria</taxon>
        <taxon>Pseudomonadati</taxon>
        <taxon>Bacteroidota</taxon>
        <taxon>Bacteroidia</taxon>
        <taxon>Bacteroidales</taxon>
        <taxon>Prevotellaceae</taxon>
        <taxon>Alloprevotella</taxon>
    </lineage>
</organism>
<reference evidence="2 3" key="1">
    <citation type="submission" date="2020-08" db="EMBL/GenBank/DDBJ databases">
        <title>Genomic Encyclopedia of Type Strains, Phase IV (KMG-IV): sequencing the most valuable type-strain genomes for metagenomic binning, comparative biology and taxonomic classification.</title>
        <authorList>
            <person name="Goeker M."/>
        </authorList>
    </citation>
    <scope>NUCLEOTIDE SEQUENCE [LARGE SCALE GENOMIC DNA]</scope>
    <source>
        <strain evidence="2 3">DSM 22548</strain>
    </source>
</reference>
<accession>A0A7W5UMG6</accession>
<gene>
    <name evidence="2" type="ORF">FHS60_000850</name>
</gene>
<evidence type="ECO:0008006" key="4">
    <source>
        <dbReference type="Google" id="ProtNLM"/>
    </source>
</evidence>
<feature type="chain" id="PRO_5030859956" description="Lipocalin-like domain-containing protein" evidence="1">
    <location>
        <begin position="20"/>
        <end position="210"/>
    </location>
</feature>
<name>A0A7W5UMG6_9BACT</name>
<evidence type="ECO:0000313" key="2">
    <source>
        <dbReference type="EMBL" id="MBB3702392.1"/>
    </source>
</evidence>
<dbReference type="Proteomes" id="UP000541425">
    <property type="component" value="Unassembled WGS sequence"/>
</dbReference>
<dbReference type="EMBL" id="JACICA010000003">
    <property type="protein sequence ID" value="MBB3702392.1"/>
    <property type="molecule type" value="Genomic_DNA"/>
</dbReference>
<feature type="signal peptide" evidence="1">
    <location>
        <begin position="1"/>
        <end position="19"/>
    </location>
</feature>
<sequence>MRKYLLTAVIALLSMESFAQSVAVFNFATNPWGIETSTVGDDPEVGKIEDGKILEQDGIKLSCQKISARYWNRIMDDKFKWYTNNTVSFTAPENVVITKIVFKCLSYQCDLEEITQTGGVYKCDDEDSEKQFSWTGRAAMVMFKATKTSTFKSIEVTYEPETTTSIAALKTKKAQGKYIYTLQGKRLGTSDLLPSLPSGIYIVNGKKIIK</sequence>